<sequence>MIDPAILLTLQVPFPPEQPTLVEERVLQSTVGAQAERIGRRLADSFDASADAWIGAMERARLSAEHAKVSSVAAEEDIQTLDSLIADFEAMADIRAKRGARAQRQITRDVKATFKVDPSLAAARRAFGARITATEKRVIEALLEYALFLRAVRAEINPASRGGQTFETMDDLERALASLGAA</sequence>
<proteinExistence type="predicted"/>
<comment type="caution">
    <text evidence="1">The sequence shown here is derived from an EMBL/GenBank/DDBJ whole genome shotgun (WGS) entry which is preliminary data.</text>
</comment>
<dbReference type="Proteomes" id="UP001407347">
    <property type="component" value="Unassembled WGS sequence"/>
</dbReference>
<evidence type="ECO:0000313" key="2">
    <source>
        <dbReference type="Proteomes" id="UP001407347"/>
    </source>
</evidence>
<gene>
    <name evidence="1" type="ORF">PUR29_36310</name>
</gene>
<organism evidence="1 2">
    <name type="scientific">Methylobacterium ajmalii</name>
    <dbReference type="NCBI Taxonomy" id="2738439"/>
    <lineage>
        <taxon>Bacteria</taxon>
        <taxon>Pseudomonadati</taxon>
        <taxon>Pseudomonadota</taxon>
        <taxon>Alphaproteobacteria</taxon>
        <taxon>Hyphomicrobiales</taxon>
        <taxon>Methylobacteriaceae</taxon>
        <taxon>Methylobacterium</taxon>
    </lineage>
</organism>
<name>A0ABV0A7G5_9HYPH</name>
<keyword evidence="2" id="KW-1185">Reference proteome</keyword>
<dbReference type="EMBL" id="JAQYXP010000009">
    <property type="protein sequence ID" value="MEN3238901.1"/>
    <property type="molecule type" value="Genomic_DNA"/>
</dbReference>
<evidence type="ECO:0000313" key="1">
    <source>
        <dbReference type="EMBL" id="MEN3238901.1"/>
    </source>
</evidence>
<accession>A0ABV0A7G5</accession>
<reference evidence="1 2" key="1">
    <citation type="journal article" date="2023" name="PLoS ONE">
        <title>Complete genome assembly of Hawai'i environmental nontuberculous mycobacteria reveals unexpected co-isolation with methylobacteria.</title>
        <authorList>
            <person name="Hendrix J."/>
            <person name="Epperson L.E."/>
            <person name="Tong E.I."/>
            <person name="Chan Y.L."/>
            <person name="Hasan N.A."/>
            <person name="Dawrs S.N."/>
            <person name="Norton G.J."/>
            <person name="Virdi R."/>
            <person name="Crooks J.L."/>
            <person name="Chan E.D."/>
            <person name="Honda J.R."/>
            <person name="Strong M."/>
        </authorList>
    </citation>
    <scope>NUCLEOTIDE SEQUENCE [LARGE SCALE GENOMIC DNA]</scope>
    <source>
        <strain evidence="1 2">NJH_HI04-1</strain>
    </source>
</reference>
<protein>
    <submittedName>
        <fullName evidence="1">Uncharacterized protein</fullName>
    </submittedName>
</protein>
<dbReference type="RefSeq" id="WP_346013849.1">
    <property type="nucleotide sequence ID" value="NZ_JAQYXP010000009.1"/>
</dbReference>